<protein>
    <recommendedName>
        <fullName evidence="2">BAG domain-containing protein</fullName>
    </recommendedName>
</protein>
<feature type="compositionally biased region" description="Acidic residues" evidence="1">
    <location>
        <begin position="222"/>
        <end position="233"/>
    </location>
</feature>
<dbReference type="Gene3D" id="1.20.58.120">
    <property type="entry name" value="BAG domain"/>
    <property type="match status" value="1"/>
</dbReference>
<feature type="compositionally biased region" description="Basic and acidic residues" evidence="1">
    <location>
        <begin position="485"/>
        <end position="495"/>
    </location>
</feature>
<dbReference type="Proteomes" id="UP000188320">
    <property type="component" value="Unassembled WGS sequence"/>
</dbReference>
<dbReference type="SMART" id="SM00264">
    <property type="entry name" value="BAG"/>
    <property type="match status" value="1"/>
</dbReference>
<dbReference type="InterPro" id="IPR003103">
    <property type="entry name" value="BAG_domain"/>
</dbReference>
<feature type="region of interest" description="Disordered" evidence="1">
    <location>
        <begin position="160"/>
        <end position="239"/>
    </location>
</feature>
<dbReference type="Pfam" id="PF02179">
    <property type="entry name" value="BAG"/>
    <property type="match status" value="1"/>
</dbReference>
<feature type="compositionally biased region" description="Basic and acidic residues" evidence="1">
    <location>
        <begin position="511"/>
        <end position="537"/>
    </location>
</feature>
<feature type="region of interest" description="Disordered" evidence="1">
    <location>
        <begin position="461"/>
        <end position="537"/>
    </location>
</feature>
<feature type="region of interest" description="Disordered" evidence="1">
    <location>
        <begin position="387"/>
        <end position="447"/>
    </location>
</feature>
<feature type="compositionally biased region" description="Basic and acidic residues" evidence="1">
    <location>
        <begin position="283"/>
        <end position="303"/>
    </location>
</feature>
<dbReference type="InterPro" id="IPR036533">
    <property type="entry name" value="BAG_dom_sf"/>
</dbReference>
<accession>A0A1R1PG73</accession>
<gene>
    <name evidence="3" type="ORF">AX774_g6592</name>
</gene>
<evidence type="ECO:0000256" key="1">
    <source>
        <dbReference type="SAM" id="MobiDB-lite"/>
    </source>
</evidence>
<keyword evidence="4" id="KW-1185">Reference proteome</keyword>
<feature type="compositionally biased region" description="Basic and acidic residues" evidence="1">
    <location>
        <begin position="211"/>
        <end position="221"/>
    </location>
</feature>
<feature type="compositionally biased region" description="Polar residues" evidence="1">
    <location>
        <begin position="346"/>
        <end position="359"/>
    </location>
</feature>
<evidence type="ECO:0000313" key="4">
    <source>
        <dbReference type="Proteomes" id="UP000188320"/>
    </source>
</evidence>
<dbReference type="AlphaFoldDB" id="A0A1R1PG73"/>
<dbReference type="GO" id="GO:0051087">
    <property type="term" value="F:protein-folding chaperone binding"/>
    <property type="evidence" value="ECO:0007669"/>
    <property type="project" value="InterPro"/>
</dbReference>
<feature type="region of interest" description="Disordered" evidence="1">
    <location>
        <begin position="283"/>
        <end position="359"/>
    </location>
</feature>
<dbReference type="PROSITE" id="PS51035">
    <property type="entry name" value="BAG"/>
    <property type="match status" value="1"/>
</dbReference>
<feature type="compositionally biased region" description="Basic residues" evidence="1">
    <location>
        <begin position="471"/>
        <end position="484"/>
    </location>
</feature>
<dbReference type="EMBL" id="LSSK01001343">
    <property type="protein sequence ID" value="OMH79976.1"/>
    <property type="molecule type" value="Genomic_DNA"/>
</dbReference>
<dbReference type="SUPFAM" id="SSF63491">
    <property type="entry name" value="BAG domain"/>
    <property type="match status" value="1"/>
</dbReference>
<comment type="caution">
    <text evidence="3">The sequence shown here is derived from an EMBL/GenBank/DDBJ whole genome shotgun (WGS) entry which is preliminary data.</text>
</comment>
<feature type="domain" description="BAG" evidence="2">
    <location>
        <begin position="602"/>
        <end position="654"/>
    </location>
</feature>
<feature type="compositionally biased region" description="Polar residues" evidence="1">
    <location>
        <begin position="431"/>
        <end position="447"/>
    </location>
</feature>
<feature type="compositionally biased region" description="Basic and acidic residues" evidence="1">
    <location>
        <begin position="174"/>
        <end position="191"/>
    </location>
</feature>
<evidence type="ECO:0000313" key="3">
    <source>
        <dbReference type="EMBL" id="OMH79976.1"/>
    </source>
</evidence>
<sequence>MEYYLDGSAVPLVFVRGNTGEYYPFTQASEANRGGRGGCVSGGRIFSPHAISRPEMMDFKREKPTGYSVQCPRNIYELCQIPELKVLQKSYSEMEIKKYNEFLFELEKKLELSKVKQEFHQTQLYNEQQVEQSLRRKYNEVEKKKRELIEKIALNAKRERMLERTRGSQNDLRPVGHEKMERPTEEKKMEKVCAGAKQSPQRGDNSPRVVQEFEGRQKRLSDDEEDSEDEGDSGYDTPLGRLLNRLMWQHEQRQKLERRDEVKQKALDAFLKSFLGQELLPKAKDDMDKMITEESGKKKEHVENSQGNPENESTNKVEEEVIEPSSTAQSQMDVDVNVDEKKPEETISSGDAHSLQDSAQTETYYVTPDYYNNVMKVVADRLRQMDEEKKPVDSIPTSENVADTNKREESKTIVENMVVEPSEEVADTKVFESSPNEKGSSARYSQDFGTVADILSAKERAQRQVHEFEKIKHKSRRRHKKKGKGVHEDGVRTDSADIGGKGTTKNDSTAETEKNEKLHPLESEPSRSEPNEQQKNDSLDMGDIEVQQADEVSKSISASLEKIENVSKKVNLLRRNYEQSAFSNPLEFSMNPQGEVVISFSKNTKSFKYYSEALLRHLEELDSIRSYGNETVRLNRKRVVSEINRLLDGLDSYLESQRADYLADTSSVSSALSD</sequence>
<dbReference type="OrthoDB" id="5600337at2759"/>
<organism evidence="3 4">
    <name type="scientific">Zancudomyces culisetae</name>
    <name type="common">Gut fungus</name>
    <name type="synonym">Smittium culisetae</name>
    <dbReference type="NCBI Taxonomy" id="1213189"/>
    <lineage>
        <taxon>Eukaryota</taxon>
        <taxon>Fungi</taxon>
        <taxon>Fungi incertae sedis</taxon>
        <taxon>Zoopagomycota</taxon>
        <taxon>Kickxellomycotina</taxon>
        <taxon>Harpellomycetes</taxon>
        <taxon>Harpellales</taxon>
        <taxon>Legeriomycetaceae</taxon>
        <taxon>Zancudomyces</taxon>
    </lineage>
</organism>
<feature type="compositionally biased region" description="Basic and acidic residues" evidence="1">
    <location>
        <begin position="461"/>
        <end position="470"/>
    </location>
</feature>
<proteinExistence type="predicted"/>
<evidence type="ECO:0000259" key="2">
    <source>
        <dbReference type="PROSITE" id="PS51035"/>
    </source>
</evidence>
<name>A0A1R1PG73_ZANCU</name>
<reference evidence="4" key="1">
    <citation type="submission" date="2017-01" db="EMBL/GenBank/DDBJ databases">
        <authorList>
            <person name="Wang Y."/>
            <person name="White M."/>
            <person name="Kvist S."/>
            <person name="Moncalvo J.-M."/>
        </authorList>
    </citation>
    <scope>NUCLEOTIDE SEQUENCE [LARGE SCALE GENOMIC DNA]</scope>
    <source>
        <strain evidence="4">COL-18-3</strain>
    </source>
</reference>